<dbReference type="PANTHER" id="PTHR30204">
    <property type="entry name" value="REDOX-CYCLING DRUG-SENSING TRANSCRIPTIONAL ACTIVATOR SOXR"/>
    <property type="match status" value="1"/>
</dbReference>
<dbReference type="GO" id="GO:0003700">
    <property type="term" value="F:DNA-binding transcription factor activity"/>
    <property type="evidence" value="ECO:0007669"/>
    <property type="project" value="InterPro"/>
</dbReference>
<protein>
    <submittedName>
        <fullName evidence="3">MerR family transcriptional regulator</fullName>
    </submittedName>
</protein>
<organism evidence="3 4">
    <name type="scientific">Clostridium folliculivorans</name>
    <dbReference type="NCBI Taxonomy" id="2886038"/>
    <lineage>
        <taxon>Bacteria</taxon>
        <taxon>Bacillati</taxon>
        <taxon>Bacillota</taxon>
        <taxon>Clostridia</taxon>
        <taxon>Eubacteriales</taxon>
        <taxon>Clostridiaceae</taxon>
        <taxon>Clostridium</taxon>
    </lineage>
</organism>
<evidence type="ECO:0000259" key="2">
    <source>
        <dbReference type="PROSITE" id="PS50937"/>
    </source>
</evidence>
<evidence type="ECO:0000313" key="4">
    <source>
        <dbReference type="Proteomes" id="UP001057868"/>
    </source>
</evidence>
<dbReference type="PROSITE" id="PS00552">
    <property type="entry name" value="HTH_MERR_1"/>
    <property type="match status" value="1"/>
</dbReference>
<dbReference type="SMART" id="SM00422">
    <property type="entry name" value="HTH_MERR"/>
    <property type="match status" value="1"/>
</dbReference>
<feature type="domain" description="HTH merR-type" evidence="2">
    <location>
        <begin position="1"/>
        <end position="68"/>
    </location>
</feature>
<accession>A0A9W5Y0L3</accession>
<gene>
    <name evidence="3" type="ORF">CFOLD11_12390</name>
</gene>
<dbReference type="InterPro" id="IPR009061">
    <property type="entry name" value="DNA-bd_dom_put_sf"/>
</dbReference>
<dbReference type="PRINTS" id="PR00040">
    <property type="entry name" value="HTHMERR"/>
</dbReference>
<dbReference type="Gene3D" id="1.10.1660.10">
    <property type="match status" value="1"/>
</dbReference>
<dbReference type="Pfam" id="PF13411">
    <property type="entry name" value="MerR_1"/>
    <property type="match status" value="1"/>
</dbReference>
<keyword evidence="4" id="KW-1185">Reference proteome</keyword>
<dbReference type="PROSITE" id="PS50937">
    <property type="entry name" value="HTH_MERR_2"/>
    <property type="match status" value="1"/>
</dbReference>
<proteinExistence type="predicted"/>
<dbReference type="InterPro" id="IPR047057">
    <property type="entry name" value="MerR_fam"/>
</dbReference>
<evidence type="ECO:0000256" key="1">
    <source>
        <dbReference type="ARBA" id="ARBA00023125"/>
    </source>
</evidence>
<keyword evidence="1" id="KW-0238">DNA-binding</keyword>
<dbReference type="GO" id="GO:0003677">
    <property type="term" value="F:DNA binding"/>
    <property type="evidence" value="ECO:0007669"/>
    <property type="project" value="UniProtKB-KW"/>
</dbReference>
<comment type="caution">
    <text evidence="3">The sequence shown here is derived from an EMBL/GenBank/DDBJ whole genome shotgun (WGS) entry which is preliminary data.</text>
</comment>
<evidence type="ECO:0000313" key="3">
    <source>
        <dbReference type="EMBL" id="GKU24413.1"/>
    </source>
</evidence>
<dbReference type="PANTHER" id="PTHR30204:SF98">
    <property type="entry name" value="HTH-TYPE TRANSCRIPTIONAL REGULATOR ADHR"/>
    <property type="match status" value="1"/>
</dbReference>
<dbReference type="EMBL" id="BQXY01000001">
    <property type="protein sequence ID" value="GKU24413.1"/>
    <property type="molecule type" value="Genomic_DNA"/>
</dbReference>
<dbReference type="Proteomes" id="UP001057868">
    <property type="component" value="Unassembled WGS sequence"/>
</dbReference>
<dbReference type="AlphaFoldDB" id="A0A9W5Y0L3"/>
<dbReference type="InterPro" id="IPR000551">
    <property type="entry name" value="MerR-type_HTH_dom"/>
</dbReference>
<dbReference type="SUPFAM" id="SSF46955">
    <property type="entry name" value="Putative DNA-binding domain"/>
    <property type="match status" value="1"/>
</dbReference>
<name>A0A9W5Y0L3_9CLOT</name>
<dbReference type="RefSeq" id="WP_261851419.1">
    <property type="nucleotide sequence ID" value="NZ_BQXY01000001.1"/>
</dbReference>
<reference evidence="3" key="1">
    <citation type="journal article" date="2023" name="Int. J. Syst. Evol. Microbiol.">
        <title>&lt;i&gt;Clostridium folliculivorans&lt;/i&gt; sp. nov., isolated from soil samples of an organic paddy in Japan.</title>
        <authorList>
            <person name="Tazawa J."/>
            <person name="Kobayashi H."/>
            <person name="Tanizawa Y."/>
            <person name="Uchino A."/>
            <person name="Tanaka F."/>
            <person name="Urashima Y."/>
            <person name="Miura S."/>
            <person name="Sakamoto M."/>
            <person name="Ohkuma M."/>
            <person name="Tohno M."/>
        </authorList>
    </citation>
    <scope>NUCLEOTIDE SEQUENCE</scope>
    <source>
        <strain evidence="3">D1-1</strain>
    </source>
</reference>
<sequence length="115" mass="13899">MTIGEFSELTGISCSALRYYEDKGLIQVERDAGNRRIYSDKDVEWVKFLQRLKDTGMSLKDMKRYSDLRYEGDSTISERLEILQKHEIYVEEQRKLWEEYSENLKSKIQWYKKQL</sequence>
<dbReference type="CDD" id="cd01109">
    <property type="entry name" value="HTH_YyaN"/>
    <property type="match status" value="1"/>
</dbReference>